<reference evidence="2 3" key="1">
    <citation type="submission" date="2022-10" db="EMBL/GenBank/DDBJ databases">
        <title>Defluviimonas sp. nov., isolated from ocean surface water.</title>
        <authorList>
            <person name="He W."/>
            <person name="Wang L."/>
            <person name="Zhang D.-F."/>
        </authorList>
    </citation>
    <scope>NUCLEOTIDE SEQUENCE [LARGE SCALE GENOMIC DNA]</scope>
    <source>
        <strain evidence="2 3">WL0075</strain>
    </source>
</reference>
<keyword evidence="1" id="KW-0732">Signal</keyword>
<name>A0ABT2Z2K7_9RHOB</name>
<sequence length="57" mass="5804">MDMKSGRGQRARVACALAAVTALALVAGCNRDKVELTQCEGGVAEIARTADVAPPSC</sequence>
<gene>
    <name evidence="2" type="ORF">OE647_11015</name>
</gene>
<evidence type="ECO:0000256" key="1">
    <source>
        <dbReference type="SAM" id="SignalP"/>
    </source>
</evidence>
<dbReference type="EMBL" id="JAOWLA010000009">
    <property type="protein sequence ID" value="MCV2865255.1"/>
    <property type="molecule type" value="Genomic_DNA"/>
</dbReference>
<evidence type="ECO:0008006" key="4">
    <source>
        <dbReference type="Google" id="ProtNLM"/>
    </source>
</evidence>
<protein>
    <recommendedName>
        <fullName evidence="4">Lipoprotein</fullName>
    </recommendedName>
</protein>
<dbReference type="RefSeq" id="WP_263721774.1">
    <property type="nucleotide sequence ID" value="NZ_JAOWLA010000009.1"/>
</dbReference>
<comment type="caution">
    <text evidence="2">The sequence shown here is derived from an EMBL/GenBank/DDBJ whole genome shotgun (WGS) entry which is preliminary data.</text>
</comment>
<feature type="signal peptide" evidence="1">
    <location>
        <begin position="1"/>
        <end position="24"/>
    </location>
</feature>
<dbReference type="PROSITE" id="PS51257">
    <property type="entry name" value="PROKAR_LIPOPROTEIN"/>
    <property type="match status" value="1"/>
</dbReference>
<evidence type="ECO:0000313" key="3">
    <source>
        <dbReference type="Proteomes" id="UP001652503"/>
    </source>
</evidence>
<feature type="chain" id="PRO_5045916899" description="Lipoprotein" evidence="1">
    <location>
        <begin position="25"/>
        <end position="57"/>
    </location>
</feature>
<proteinExistence type="predicted"/>
<accession>A0ABT2Z2K7</accession>
<keyword evidence="3" id="KW-1185">Reference proteome</keyword>
<evidence type="ECO:0000313" key="2">
    <source>
        <dbReference type="EMBL" id="MCV2865255.1"/>
    </source>
</evidence>
<organism evidence="2 3">
    <name type="scientific">Albidovulum sediminicola</name>
    <dbReference type="NCBI Taxonomy" id="2984331"/>
    <lineage>
        <taxon>Bacteria</taxon>
        <taxon>Pseudomonadati</taxon>
        <taxon>Pseudomonadota</taxon>
        <taxon>Alphaproteobacteria</taxon>
        <taxon>Rhodobacterales</taxon>
        <taxon>Paracoccaceae</taxon>
        <taxon>Albidovulum</taxon>
    </lineage>
</organism>
<dbReference type="Proteomes" id="UP001652503">
    <property type="component" value="Unassembled WGS sequence"/>
</dbReference>